<dbReference type="Gene3D" id="3.30.40.10">
    <property type="entry name" value="Zinc/RING finger domain, C3HC4 (zinc finger)"/>
    <property type="match status" value="1"/>
</dbReference>
<evidence type="ECO:0000313" key="8">
    <source>
        <dbReference type="Proteomes" id="UP001558652"/>
    </source>
</evidence>
<evidence type="ECO:0000256" key="4">
    <source>
        <dbReference type="SAM" id="MobiDB-lite"/>
    </source>
</evidence>
<dbReference type="InterPro" id="IPR001841">
    <property type="entry name" value="Znf_RING"/>
</dbReference>
<keyword evidence="5" id="KW-1133">Transmembrane helix</keyword>
<comment type="caution">
    <text evidence="7">The sequence shown here is derived from an EMBL/GenBank/DDBJ whole genome shotgun (WGS) entry which is preliminary data.</text>
</comment>
<dbReference type="PANTHER" id="PTHR15302">
    <property type="entry name" value="E3 UBIQUITIN-PROTEIN LIGASE RNF103"/>
    <property type="match status" value="1"/>
</dbReference>
<dbReference type="CDD" id="cd16473">
    <property type="entry name" value="RING-H2_RNF103"/>
    <property type="match status" value="1"/>
</dbReference>
<keyword evidence="5" id="KW-0472">Membrane</keyword>
<evidence type="ECO:0000256" key="3">
    <source>
        <dbReference type="PROSITE-ProRule" id="PRU00175"/>
    </source>
</evidence>
<dbReference type="SUPFAM" id="SSF57850">
    <property type="entry name" value="RING/U-box"/>
    <property type="match status" value="1"/>
</dbReference>
<keyword evidence="2" id="KW-0862">Zinc</keyword>
<name>A0ABD0Y5R8_9HEMI</name>
<dbReference type="GO" id="GO:0008270">
    <property type="term" value="F:zinc ion binding"/>
    <property type="evidence" value="ECO:0007669"/>
    <property type="project" value="UniProtKB-KW"/>
</dbReference>
<dbReference type="AlphaFoldDB" id="A0ABD0Y5R8"/>
<reference evidence="7 8" key="1">
    <citation type="submission" date="2024-07" db="EMBL/GenBank/DDBJ databases">
        <title>Chromosome-level genome assembly of the water stick insect Ranatra chinensis (Heteroptera: Nepidae).</title>
        <authorList>
            <person name="Liu X."/>
        </authorList>
    </citation>
    <scope>NUCLEOTIDE SEQUENCE [LARGE SCALE GENOMIC DNA]</scope>
    <source>
        <strain evidence="7">Cailab_2021Rc</strain>
        <tissue evidence="7">Muscle</tissue>
    </source>
</reference>
<dbReference type="Pfam" id="PF13639">
    <property type="entry name" value="zf-RING_2"/>
    <property type="match status" value="1"/>
</dbReference>
<dbReference type="SMART" id="SM00184">
    <property type="entry name" value="RING"/>
    <property type="match status" value="1"/>
</dbReference>
<dbReference type="PROSITE" id="PS50089">
    <property type="entry name" value="ZF_RING_2"/>
    <property type="match status" value="1"/>
</dbReference>
<dbReference type="PANTHER" id="PTHR15302:SF0">
    <property type="entry name" value="E3 UBIQUITIN-PROTEIN LIGASE RNF103"/>
    <property type="match status" value="1"/>
</dbReference>
<proteinExistence type="predicted"/>
<evidence type="ECO:0000259" key="6">
    <source>
        <dbReference type="PROSITE" id="PS50089"/>
    </source>
</evidence>
<dbReference type="EMBL" id="JBFDAA010000013">
    <property type="protein sequence ID" value="KAL1122763.1"/>
    <property type="molecule type" value="Genomic_DNA"/>
</dbReference>
<feature type="transmembrane region" description="Helical" evidence="5">
    <location>
        <begin position="198"/>
        <end position="215"/>
    </location>
</feature>
<gene>
    <name evidence="7" type="ORF">AAG570_003090</name>
</gene>
<dbReference type="Proteomes" id="UP001558652">
    <property type="component" value="Unassembled WGS sequence"/>
</dbReference>
<keyword evidence="1 3" id="KW-0863">Zinc-finger</keyword>
<feature type="transmembrane region" description="Helical" evidence="5">
    <location>
        <begin position="222"/>
        <end position="246"/>
    </location>
</feature>
<feature type="region of interest" description="Disordered" evidence="4">
    <location>
        <begin position="376"/>
        <end position="401"/>
    </location>
</feature>
<evidence type="ECO:0000256" key="1">
    <source>
        <dbReference type="ARBA" id="ARBA00022771"/>
    </source>
</evidence>
<keyword evidence="5" id="KW-0812">Transmembrane</keyword>
<feature type="transmembrane region" description="Helical" evidence="5">
    <location>
        <begin position="258"/>
        <end position="277"/>
    </location>
</feature>
<keyword evidence="8" id="KW-1185">Reference proteome</keyword>
<accession>A0ABD0Y5R8</accession>
<feature type="domain" description="RING-type" evidence="6">
    <location>
        <begin position="409"/>
        <end position="451"/>
    </location>
</feature>
<dbReference type="InterPro" id="IPR013083">
    <property type="entry name" value="Znf_RING/FYVE/PHD"/>
</dbReference>
<protein>
    <recommendedName>
        <fullName evidence="6">RING-type domain-containing protein</fullName>
    </recommendedName>
</protein>
<evidence type="ECO:0000256" key="5">
    <source>
        <dbReference type="SAM" id="Phobius"/>
    </source>
</evidence>
<evidence type="ECO:0000313" key="7">
    <source>
        <dbReference type="EMBL" id="KAL1122763.1"/>
    </source>
</evidence>
<evidence type="ECO:0000256" key="2">
    <source>
        <dbReference type="ARBA" id="ARBA00022833"/>
    </source>
</evidence>
<feature type="non-terminal residue" evidence="7">
    <location>
        <position position="1"/>
    </location>
</feature>
<sequence length="461" mass="52310">PQPLLDEYTWRLVTSQVAPFDIKTGIFDCRLDPRLCKRKGWDQPLLLLALPKGTKPKDEVVITTCTLKRPQAIIEWLREELSIRVKKVEDFEDLETNWLGMGSKNGGGGNAGIKVLLLTHLLHPPLFLAALSIKFTGRMTFGIFSVKKEDSGRLGKVPAYLVVTPEKTVVYGRRKMEHFNLRSMNTFLATIQPETNDVFLFSLLLVNMFAAMYALQGPFESWWRLAVAVWDMVVCNLALFAVWLTALRWFSGGGVGGGLWGSGVVRGVALSWAGSLARCDWVRLLRRPWLLATSLVAFGALVGRRRQPPQTHPPPPEPQPQPRHLMTEERLELVELIEWLSLPNLFLPSGGQHWVRPLDYVDRLTVWRHGRRSITASSTDADDDSSTLRSASDSDSPPPELPLRWSSKCPICLEYYRRGNLLCALPCAHFYHHSCILEWLRRDNHHCPICRWPAYKSKKAC</sequence>
<organism evidence="7 8">
    <name type="scientific">Ranatra chinensis</name>
    <dbReference type="NCBI Taxonomy" id="642074"/>
    <lineage>
        <taxon>Eukaryota</taxon>
        <taxon>Metazoa</taxon>
        <taxon>Ecdysozoa</taxon>
        <taxon>Arthropoda</taxon>
        <taxon>Hexapoda</taxon>
        <taxon>Insecta</taxon>
        <taxon>Pterygota</taxon>
        <taxon>Neoptera</taxon>
        <taxon>Paraneoptera</taxon>
        <taxon>Hemiptera</taxon>
        <taxon>Heteroptera</taxon>
        <taxon>Panheteroptera</taxon>
        <taxon>Nepomorpha</taxon>
        <taxon>Nepidae</taxon>
        <taxon>Ranatrinae</taxon>
        <taxon>Ranatra</taxon>
    </lineage>
</organism>
<keyword evidence="1 3" id="KW-0479">Metal-binding</keyword>
<dbReference type="InterPro" id="IPR042494">
    <property type="entry name" value="RNF103"/>
</dbReference>